<dbReference type="InterPro" id="IPR020056">
    <property type="entry name" value="Rbsml_bL25/Gln-tRNA_synth_N"/>
</dbReference>
<dbReference type="HAMAP" id="MF_01334">
    <property type="entry name" value="Ribosomal_bL25_CTC"/>
    <property type="match status" value="1"/>
</dbReference>
<dbReference type="InterPro" id="IPR011035">
    <property type="entry name" value="Ribosomal_bL25/Gln-tRNA_synth"/>
</dbReference>
<evidence type="ECO:0000256" key="2">
    <source>
        <dbReference type="ARBA" id="ARBA00022884"/>
    </source>
</evidence>
<dbReference type="InterPro" id="IPR037121">
    <property type="entry name" value="Ribosomal_bL25_C"/>
</dbReference>
<dbReference type="Gene3D" id="2.170.120.20">
    <property type="entry name" value="Ribosomal protein L25, beta domain"/>
    <property type="match status" value="1"/>
</dbReference>
<evidence type="ECO:0000313" key="9">
    <source>
        <dbReference type="Proteomes" id="UP000050501"/>
    </source>
</evidence>
<comment type="function">
    <text evidence="5">This is one of the proteins that binds to the 5S RNA in the ribosome where it forms part of the central protuberance.</text>
</comment>
<feature type="domain" description="Large ribosomal subunit protein bL25 L25" evidence="6">
    <location>
        <begin position="9"/>
        <end position="94"/>
    </location>
</feature>
<dbReference type="EMBL" id="LGCM01000048">
    <property type="protein sequence ID" value="KPL79536.1"/>
    <property type="molecule type" value="Genomic_DNA"/>
</dbReference>
<dbReference type="STRING" id="229921.ADN01_14260"/>
<organism evidence="8 9">
    <name type="scientific">Levilinea saccharolytica</name>
    <dbReference type="NCBI Taxonomy" id="229921"/>
    <lineage>
        <taxon>Bacteria</taxon>
        <taxon>Bacillati</taxon>
        <taxon>Chloroflexota</taxon>
        <taxon>Anaerolineae</taxon>
        <taxon>Anaerolineales</taxon>
        <taxon>Anaerolineaceae</taxon>
        <taxon>Levilinea</taxon>
    </lineage>
</organism>
<dbReference type="PANTHER" id="PTHR33284">
    <property type="entry name" value="RIBOSOMAL PROTEIN L25/GLN-TRNA SYNTHETASE, ANTI-CODON-BINDING DOMAIN-CONTAINING PROTEIN"/>
    <property type="match status" value="1"/>
</dbReference>
<dbReference type="GO" id="GO:0008097">
    <property type="term" value="F:5S rRNA binding"/>
    <property type="evidence" value="ECO:0007669"/>
    <property type="project" value="InterPro"/>
</dbReference>
<dbReference type="Pfam" id="PF01386">
    <property type="entry name" value="Ribosomal_L25p"/>
    <property type="match status" value="1"/>
</dbReference>
<dbReference type="Gene3D" id="2.40.240.10">
    <property type="entry name" value="Ribosomal Protein L25, Chain P"/>
    <property type="match status" value="1"/>
</dbReference>
<evidence type="ECO:0000256" key="5">
    <source>
        <dbReference type="HAMAP-Rule" id="MF_01334"/>
    </source>
</evidence>
<sequence>MDEMEKAVIKATRRTVTGKKVGAMRREGKLPGVIYGHHLEPIAITMDQREASRTLATLTSSSLVNIELDGQMHAALVREKQKNYIRGTLLHVDFLAVSLTEKIRASVAIEIHGVAPAVKDYNGVVINGLESIEVESLPQDLPERVVVDISELKNIGDGIYVRDLKLASNVIVHTDKDEMIVVVTGGTTEETIVEGEATMAEPEVIEKGKKEEEVED</sequence>
<feature type="domain" description="Large ribosomal subunit protein bL25 beta" evidence="7">
    <location>
        <begin position="102"/>
        <end position="184"/>
    </location>
</feature>
<keyword evidence="9" id="KW-1185">Reference proteome</keyword>
<name>A0A0P6YC27_9CHLR</name>
<keyword evidence="1 5" id="KW-0699">rRNA-binding</keyword>
<evidence type="ECO:0000259" key="7">
    <source>
        <dbReference type="Pfam" id="PF14693"/>
    </source>
</evidence>
<dbReference type="NCBIfam" id="TIGR00731">
    <property type="entry name" value="bL25_bact_ctc"/>
    <property type="match status" value="1"/>
</dbReference>
<comment type="similarity">
    <text evidence="5">Belongs to the bacterial ribosomal protein bL25 family. CTC subfamily.</text>
</comment>
<dbReference type="OrthoDB" id="9790002at2"/>
<accession>A0A0P6YC27</accession>
<evidence type="ECO:0000256" key="1">
    <source>
        <dbReference type="ARBA" id="ARBA00022730"/>
    </source>
</evidence>
<dbReference type="AlphaFoldDB" id="A0A0P6YC27"/>
<proteinExistence type="inferred from homology"/>
<keyword evidence="3 5" id="KW-0689">Ribosomal protein</keyword>
<dbReference type="PANTHER" id="PTHR33284:SF1">
    <property type="entry name" value="RIBOSOMAL PROTEIN L25_GLN-TRNA SYNTHETASE, ANTI-CODON-BINDING DOMAIN-CONTAINING PROTEIN"/>
    <property type="match status" value="1"/>
</dbReference>
<dbReference type="Proteomes" id="UP000050501">
    <property type="component" value="Unassembled WGS sequence"/>
</dbReference>
<dbReference type="GO" id="GO:0003735">
    <property type="term" value="F:structural constituent of ribosome"/>
    <property type="evidence" value="ECO:0007669"/>
    <property type="project" value="InterPro"/>
</dbReference>
<evidence type="ECO:0000259" key="6">
    <source>
        <dbReference type="Pfam" id="PF01386"/>
    </source>
</evidence>
<dbReference type="Pfam" id="PF14693">
    <property type="entry name" value="Ribosomal_TL5_C"/>
    <property type="match status" value="1"/>
</dbReference>
<dbReference type="GO" id="GO:0006412">
    <property type="term" value="P:translation"/>
    <property type="evidence" value="ECO:0007669"/>
    <property type="project" value="UniProtKB-UniRule"/>
</dbReference>
<evidence type="ECO:0000313" key="8">
    <source>
        <dbReference type="EMBL" id="KPL79536.1"/>
    </source>
</evidence>
<dbReference type="InterPro" id="IPR020930">
    <property type="entry name" value="Ribosomal_uL5_bac-type"/>
</dbReference>
<dbReference type="InterPro" id="IPR029751">
    <property type="entry name" value="Ribosomal_L25_dom"/>
</dbReference>
<gene>
    <name evidence="5" type="primary">rplY</name>
    <name evidence="5" type="synonym">ctc</name>
    <name evidence="8" type="ORF">ADN01_14260</name>
</gene>
<dbReference type="CDD" id="cd00495">
    <property type="entry name" value="Ribosomal_L25_TL5_CTC"/>
    <property type="match status" value="1"/>
</dbReference>
<keyword evidence="2 5" id="KW-0694">RNA-binding</keyword>
<evidence type="ECO:0000256" key="4">
    <source>
        <dbReference type="ARBA" id="ARBA00023274"/>
    </source>
</evidence>
<comment type="subunit">
    <text evidence="5">Part of the 50S ribosomal subunit; part of the 5S rRNA/L5/L18/L25 subcomplex. Contacts the 5S rRNA. Binds to the 5S rRNA independently of L5 and L18.</text>
</comment>
<comment type="caution">
    <text evidence="8">The sequence shown here is derived from an EMBL/GenBank/DDBJ whole genome shotgun (WGS) entry which is preliminary data.</text>
</comment>
<dbReference type="SUPFAM" id="SSF50715">
    <property type="entry name" value="Ribosomal protein L25-like"/>
    <property type="match status" value="1"/>
</dbReference>
<evidence type="ECO:0000256" key="3">
    <source>
        <dbReference type="ARBA" id="ARBA00022980"/>
    </source>
</evidence>
<keyword evidence="4 5" id="KW-0687">Ribonucleoprotein</keyword>
<dbReference type="InterPro" id="IPR001021">
    <property type="entry name" value="Ribosomal_bL25_long"/>
</dbReference>
<dbReference type="InterPro" id="IPR020057">
    <property type="entry name" value="Ribosomal_bL25_b-dom"/>
</dbReference>
<reference evidence="8 9" key="1">
    <citation type="submission" date="2015-07" db="EMBL/GenBank/DDBJ databases">
        <title>Genome sequence of Levilinea saccharolytica DSM 16555.</title>
        <authorList>
            <person name="Hemp J."/>
            <person name="Ward L.M."/>
            <person name="Pace L.A."/>
            <person name="Fischer W.W."/>
        </authorList>
    </citation>
    <scope>NUCLEOTIDE SEQUENCE [LARGE SCALE GENOMIC DNA]</scope>
    <source>
        <strain evidence="8 9">KIBI-1</strain>
    </source>
</reference>
<dbReference type="GO" id="GO:0022625">
    <property type="term" value="C:cytosolic large ribosomal subunit"/>
    <property type="evidence" value="ECO:0007669"/>
    <property type="project" value="TreeGrafter"/>
</dbReference>
<protein>
    <recommendedName>
        <fullName evidence="5">Large ribosomal subunit protein bL25</fullName>
    </recommendedName>
    <alternativeName>
        <fullName evidence="5">General stress protein CTC</fullName>
    </alternativeName>
</protein>